<dbReference type="OrthoDB" id="7874220at2"/>
<name>A0A3T0N4U8_9RHOB</name>
<gene>
    <name evidence="1" type="ORF">EBB79_14810</name>
</gene>
<evidence type="ECO:0000313" key="1">
    <source>
        <dbReference type="EMBL" id="AZV79012.1"/>
    </source>
</evidence>
<protein>
    <recommendedName>
        <fullName evidence="3">DNA-binding protein</fullName>
    </recommendedName>
</protein>
<evidence type="ECO:0000313" key="2">
    <source>
        <dbReference type="Proteomes" id="UP000283063"/>
    </source>
</evidence>
<dbReference type="EMBL" id="CP033219">
    <property type="protein sequence ID" value="AZV79012.1"/>
    <property type="molecule type" value="Genomic_DNA"/>
</dbReference>
<dbReference type="AlphaFoldDB" id="A0A3T0N4U8"/>
<sequence>MSDRALLYARDRNAAKLLDMSTAEFCKLVAGGFLPAPVKIGGHERWDVTDLRRIISGDAIDGCGGVDW</sequence>
<proteinExistence type="predicted"/>
<dbReference type="RefSeq" id="WP_127749564.1">
    <property type="nucleotide sequence ID" value="NZ_CP033219.1"/>
</dbReference>
<evidence type="ECO:0008006" key="3">
    <source>
        <dbReference type="Google" id="ProtNLM"/>
    </source>
</evidence>
<reference evidence="1 2" key="1">
    <citation type="submission" date="2018-10" db="EMBL/GenBank/DDBJ databases">
        <title>Parasedimentitalea marina sp. nov., a psychrophilic bacterium isolated from deep seawater of the New Britain Trench.</title>
        <authorList>
            <person name="Cao J."/>
        </authorList>
    </citation>
    <scope>NUCLEOTIDE SEQUENCE [LARGE SCALE GENOMIC DNA]</scope>
    <source>
        <strain evidence="1 2">W43</strain>
    </source>
</reference>
<keyword evidence="2" id="KW-1185">Reference proteome</keyword>
<organism evidence="1 2">
    <name type="scientific">Parasedimentitalea marina</name>
    <dbReference type="NCBI Taxonomy" id="2483033"/>
    <lineage>
        <taxon>Bacteria</taxon>
        <taxon>Pseudomonadati</taxon>
        <taxon>Pseudomonadota</taxon>
        <taxon>Alphaproteobacteria</taxon>
        <taxon>Rhodobacterales</taxon>
        <taxon>Paracoccaceae</taxon>
        <taxon>Parasedimentitalea</taxon>
    </lineage>
</organism>
<dbReference type="KEGG" id="sedi:EBB79_14810"/>
<dbReference type="Proteomes" id="UP000283063">
    <property type="component" value="Chromosome"/>
</dbReference>
<accession>A0A3T0N4U8</accession>